<dbReference type="AlphaFoldDB" id="A0AA41TYR4"/>
<comment type="caution">
    <text evidence="2">The sequence shown here is derived from an EMBL/GenBank/DDBJ whole genome shotgun (WGS) entry which is preliminary data.</text>
</comment>
<gene>
    <name evidence="2" type="ORF">LZ495_04430</name>
</gene>
<dbReference type="EMBL" id="JAKFHA010000002">
    <property type="protein sequence ID" value="MCF2526470.1"/>
    <property type="molecule type" value="Genomic_DNA"/>
</dbReference>
<keyword evidence="3" id="KW-1185">Reference proteome</keyword>
<reference evidence="2" key="1">
    <citation type="submission" date="2022-01" db="EMBL/GenBank/DDBJ databases">
        <title>Genome-Based Taxonomic Classification of the Phylum Actinobacteria.</title>
        <authorList>
            <person name="Gao Y."/>
        </authorList>
    </citation>
    <scope>NUCLEOTIDE SEQUENCE</scope>
    <source>
        <strain evidence="2">KLBMP 8922</strain>
    </source>
</reference>
<accession>A0AA41TYR4</accession>
<organism evidence="2 3">
    <name type="scientific">Yinghuangia soli</name>
    <dbReference type="NCBI Taxonomy" id="2908204"/>
    <lineage>
        <taxon>Bacteria</taxon>
        <taxon>Bacillati</taxon>
        <taxon>Actinomycetota</taxon>
        <taxon>Actinomycetes</taxon>
        <taxon>Kitasatosporales</taxon>
        <taxon>Streptomycetaceae</taxon>
        <taxon>Yinghuangia</taxon>
    </lineage>
</organism>
<dbReference type="Proteomes" id="UP001165378">
    <property type="component" value="Unassembled WGS sequence"/>
</dbReference>
<evidence type="ECO:0000256" key="1">
    <source>
        <dbReference type="SAM" id="MobiDB-lite"/>
    </source>
</evidence>
<evidence type="ECO:0000313" key="2">
    <source>
        <dbReference type="EMBL" id="MCF2526470.1"/>
    </source>
</evidence>
<dbReference type="RefSeq" id="WP_235050556.1">
    <property type="nucleotide sequence ID" value="NZ_JAKFHA010000002.1"/>
</dbReference>
<protein>
    <submittedName>
        <fullName evidence="2">Uncharacterized protein</fullName>
    </submittedName>
</protein>
<proteinExistence type="predicted"/>
<name>A0AA41TYR4_9ACTN</name>
<feature type="compositionally biased region" description="Basic and acidic residues" evidence="1">
    <location>
        <begin position="26"/>
        <end position="35"/>
    </location>
</feature>
<sequence length="262" mass="27594">MRQPEGYETGAGEEFGYGPDLGGRASETDPKDGNGGRHGAPLPQTVSAGLESLARLCVDMDFALETADLAVGKVRVSYERARQDESGAPFQPRTAVAWQMESLVYAHYNGIRRLAFERNAAYALAAAAVLQAVVDGRAPGEDDLVPAGDPEHIRQVLDDATALREMLPRPVTGNTEVDDVLGRAHRAVFRALGAAGSQELPWSQAHLHLAELVDDLAELDPPVATGEPGINLSLRAYAQGCHGVVLGLAPGGWLAATGPMAG</sequence>
<feature type="region of interest" description="Disordered" evidence="1">
    <location>
        <begin position="1"/>
        <end position="44"/>
    </location>
</feature>
<evidence type="ECO:0000313" key="3">
    <source>
        <dbReference type="Proteomes" id="UP001165378"/>
    </source>
</evidence>